<dbReference type="Proteomes" id="UP001198830">
    <property type="component" value="Unassembled WGS sequence"/>
</dbReference>
<dbReference type="Pfam" id="PF04800">
    <property type="entry name" value="NDUS4"/>
    <property type="match status" value="1"/>
</dbReference>
<organism evidence="7 8">
    <name type="scientific">Sphingobium soli</name>
    <dbReference type="NCBI Taxonomy" id="1591116"/>
    <lineage>
        <taxon>Bacteria</taxon>
        <taxon>Pseudomonadati</taxon>
        <taxon>Pseudomonadota</taxon>
        <taxon>Alphaproteobacteria</taxon>
        <taxon>Sphingomonadales</taxon>
        <taxon>Sphingomonadaceae</taxon>
        <taxon>Sphingobium</taxon>
    </lineage>
</organism>
<comment type="subcellular location">
    <subcellularLocation>
        <location evidence="1">Membrane</location>
    </subcellularLocation>
</comment>
<evidence type="ECO:0000313" key="8">
    <source>
        <dbReference type="Proteomes" id="UP001198830"/>
    </source>
</evidence>
<proteinExistence type="predicted"/>
<dbReference type="InterPro" id="IPR006885">
    <property type="entry name" value="NADH_UbQ_FeS_4_mit-like"/>
</dbReference>
<protein>
    <submittedName>
        <fullName evidence="7">ETC complex I subunit</fullName>
    </submittedName>
</protein>
<sequence length="92" mass="10182">MSARIYQIQKNAMQSGKALTHKWVLEFAQVEAKMPDPLTGWAGSGDTQSQVKLTFATQDAAIAYADKYGIAYTLIPTPPKTLKIQAYADNFR</sequence>
<keyword evidence="3" id="KW-0679">Respiratory chain</keyword>
<evidence type="ECO:0000256" key="3">
    <source>
        <dbReference type="ARBA" id="ARBA00022660"/>
    </source>
</evidence>
<dbReference type="Gene3D" id="3.30.160.190">
    <property type="entry name" value="atu1810 like domain"/>
    <property type="match status" value="1"/>
</dbReference>
<keyword evidence="6" id="KW-0472">Membrane</keyword>
<accession>A0ABS8GYQ6</accession>
<dbReference type="RefSeq" id="WP_228225940.1">
    <property type="nucleotide sequence ID" value="NZ_JAJGNP010000001.1"/>
</dbReference>
<dbReference type="EMBL" id="JAJGNP010000001">
    <property type="protein sequence ID" value="MCC4231382.1"/>
    <property type="molecule type" value="Genomic_DNA"/>
</dbReference>
<dbReference type="PANTHER" id="PTHR12219:SF8">
    <property type="entry name" value="NADH DEHYDROGENASE [UBIQUINONE] IRON-SULFUR PROTEIN 4, MITOCHONDRIAL"/>
    <property type="match status" value="1"/>
</dbReference>
<keyword evidence="2" id="KW-0813">Transport</keyword>
<dbReference type="PANTHER" id="PTHR12219">
    <property type="entry name" value="NADH-UBIQUINONE OXIDOREDUCTASE"/>
    <property type="match status" value="1"/>
</dbReference>
<evidence type="ECO:0000313" key="7">
    <source>
        <dbReference type="EMBL" id="MCC4231382.1"/>
    </source>
</evidence>
<keyword evidence="5" id="KW-0249">Electron transport</keyword>
<dbReference type="InterPro" id="IPR038532">
    <property type="entry name" value="NDUFS4-like_sf"/>
</dbReference>
<evidence type="ECO:0000256" key="1">
    <source>
        <dbReference type="ARBA" id="ARBA00004370"/>
    </source>
</evidence>
<evidence type="ECO:0000256" key="4">
    <source>
        <dbReference type="ARBA" id="ARBA00022946"/>
    </source>
</evidence>
<evidence type="ECO:0000256" key="2">
    <source>
        <dbReference type="ARBA" id="ARBA00022448"/>
    </source>
</evidence>
<comment type="caution">
    <text evidence="7">The sequence shown here is derived from an EMBL/GenBank/DDBJ whole genome shotgun (WGS) entry which is preliminary data.</text>
</comment>
<gene>
    <name evidence="7" type="ORF">LL253_01610</name>
</gene>
<name>A0ABS8GYQ6_9SPHN</name>
<reference evidence="7 8" key="1">
    <citation type="submission" date="2021-10" db="EMBL/GenBank/DDBJ databases">
        <title>The diversity and Nitrogen Metabolism of Culturable Nitrate-Utilizing Bacteria Within the Oxygen Minimum Zone of the Changjiang (Yangtze River)Estuary.</title>
        <authorList>
            <person name="Zhang D."/>
            <person name="Zheng J."/>
            <person name="Liu S."/>
            <person name="He W."/>
        </authorList>
    </citation>
    <scope>NUCLEOTIDE SEQUENCE [LARGE SCALE GENOMIC DNA]</scope>
    <source>
        <strain evidence="7 8">FXH275-2</strain>
    </source>
</reference>
<keyword evidence="4" id="KW-0809">Transit peptide</keyword>
<keyword evidence="8" id="KW-1185">Reference proteome</keyword>
<evidence type="ECO:0000256" key="6">
    <source>
        <dbReference type="ARBA" id="ARBA00023136"/>
    </source>
</evidence>
<evidence type="ECO:0000256" key="5">
    <source>
        <dbReference type="ARBA" id="ARBA00022982"/>
    </source>
</evidence>